<feature type="compositionally biased region" description="Low complexity" evidence="1">
    <location>
        <begin position="481"/>
        <end position="492"/>
    </location>
</feature>
<gene>
    <name evidence="2" type="ORF">M378DRAFT_181593</name>
</gene>
<dbReference type="InParanoid" id="A0A0C2S4F2"/>
<protein>
    <submittedName>
        <fullName evidence="2">Uncharacterized protein</fullName>
    </submittedName>
</protein>
<feature type="region of interest" description="Disordered" evidence="1">
    <location>
        <begin position="210"/>
        <end position="284"/>
    </location>
</feature>
<keyword evidence="3" id="KW-1185">Reference proteome</keyword>
<dbReference type="HOGENOM" id="CLU_438857_0_0_1"/>
<accession>A0A0C2S4F2</accession>
<feature type="region of interest" description="Disordered" evidence="1">
    <location>
        <begin position="1"/>
        <end position="44"/>
    </location>
</feature>
<feature type="compositionally biased region" description="Basic and acidic residues" evidence="1">
    <location>
        <begin position="493"/>
        <end position="506"/>
    </location>
</feature>
<feature type="region of interest" description="Disordered" evidence="1">
    <location>
        <begin position="440"/>
        <end position="558"/>
    </location>
</feature>
<dbReference type="Proteomes" id="UP000054549">
    <property type="component" value="Unassembled WGS sequence"/>
</dbReference>
<evidence type="ECO:0000313" key="2">
    <source>
        <dbReference type="EMBL" id="KIL57550.1"/>
    </source>
</evidence>
<feature type="compositionally biased region" description="Basic and acidic residues" evidence="1">
    <location>
        <begin position="458"/>
        <end position="475"/>
    </location>
</feature>
<organism evidence="2 3">
    <name type="scientific">Amanita muscaria (strain Koide BX008)</name>
    <dbReference type="NCBI Taxonomy" id="946122"/>
    <lineage>
        <taxon>Eukaryota</taxon>
        <taxon>Fungi</taxon>
        <taxon>Dikarya</taxon>
        <taxon>Basidiomycota</taxon>
        <taxon>Agaricomycotina</taxon>
        <taxon>Agaricomycetes</taxon>
        <taxon>Agaricomycetidae</taxon>
        <taxon>Agaricales</taxon>
        <taxon>Pluteineae</taxon>
        <taxon>Amanitaceae</taxon>
        <taxon>Amanita</taxon>
    </lineage>
</organism>
<evidence type="ECO:0000256" key="1">
    <source>
        <dbReference type="SAM" id="MobiDB-lite"/>
    </source>
</evidence>
<evidence type="ECO:0000313" key="3">
    <source>
        <dbReference type="Proteomes" id="UP000054549"/>
    </source>
</evidence>
<proteinExistence type="predicted"/>
<dbReference type="OrthoDB" id="3249923at2759"/>
<sequence length="708" mass="80379">MTPAPPDRSYEQEIRMPGWGNDESEADEPPSSAKRSREPEPAPRFIDLRAVQFRGNMHEQLHYTASPSRRRFAGRKEAREVEELTRRVGQGPQKKITGERVAYKSVSTHGFSDRNQGQEVEQLARRAGPNLATRRGAALKSISSSFQMHMAAATQMRPEELTMSARPIHSKSALPQRARGIRSSARKIPAIPATMQSDDEVEFVLSFSSDTEEIDELDSSSSDAEPPPPTRRARKMPSHSSPAVDEGIHGMPSYRSQPIQDSSSEDDEEGMNRGHTVAPLQHCEPKPAANLNERITTPTVEPEPIIQLFRAFQLHTLPTDIFQEARQLPFLTRNLRQSFQSLCHNLGIPATPLPHDQQGTVLVRYEHVANASFERSVPKWFCPLCNLLGRLATREMLTIHLKTYHREIYIEWLQPTDNELREEISWRLHILIPQIDENRIDDAFPSPAPAETVEPETTELHTPPEPEEPQERIEHTPATPPRTRVSTSPTPAARRDSLMLLSDERSSVSPQSRARLTVPVISPRGKGKEPSTARQFKPRPSLYPRPPPSSNRLGAAARPPYLPAKSTFGGPDIYYSTRFSGPCLFDLLNLLPLEPFGVFDGMVIDLEEEIYNDDELAQEEKVIVALWARWIMLNKVEFDQNRAGGVEKFIDEYWKMIHLAAGWEALVYQLLVLAAWRLLRHCEIIPLLERYEELVGMQYWDEWDSNEE</sequence>
<dbReference type="EMBL" id="KN818365">
    <property type="protein sequence ID" value="KIL57550.1"/>
    <property type="molecule type" value="Genomic_DNA"/>
</dbReference>
<reference evidence="2 3" key="1">
    <citation type="submission" date="2014-04" db="EMBL/GenBank/DDBJ databases">
        <title>Evolutionary Origins and Diversification of the Mycorrhizal Mutualists.</title>
        <authorList>
            <consortium name="DOE Joint Genome Institute"/>
            <consortium name="Mycorrhizal Genomics Consortium"/>
            <person name="Kohler A."/>
            <person name="Kuo A."/>
            <person name="Nagy L.G."/>
            <person name="Floudas D."/>
            <person name="Copeland A."/>
            <person name="Barry K.W."/>
            <person name="Cichocki N."/>
            <person name="Veneault-Fourrey C."/>
            <person name="LaButti K."/>
            <person name="Lindquist E.A."/>
            <person name="Lipzen A."/>
            <person name="Lundell T."/>
            <person name="Morin E."/>
            <person name="Murat C."/>
            <person name="Riley R."/>
            <person name="Ohm R."/>
            <person name="Sun H."/>
            <person name="Tunlid A."/>
            <person name="Henrissat B."/>
            <person name="Grigoriev I.V."/>
            <person name="Hibbett D.S."/>
            <person name="Martin F."/>
        </authorList>
    </citation>
    <scope>NUCLEOTIDE SEQUENCE [LARGE SCALE GENOMIC DNA]</scope>
    <source>
        <strain evidence="2 3">Koide BX008</strain>
    </source>
</reference>
<dbReference type="STRING" id="946122.A0A0C2S4F2"/>
<feature type="region of interest" description="Disordered" evidence="1">
    <location>
        <begin position="166"/>
        <end position="194"/>
    </location>
</feature>
<name>A0A0C2S4F2_AMAMK</name>
<dbReference type="AlphaFoldDB" id="A0A0C2S4F2"/>